<feature type="transmembrane region" description="Helical" evidence="1">
    <location>
        <begin position="189"/>
        <end position="217"/>
    </location>
</feature>
<dbReference type="EMBL" id="JBBYXI010000002">
    <property type="protein sequence ID" value="MEN3930993.1"/>
    <property type="molecule type" value="Genomic_DNA"/>
</dbReference>
<feature type="transmembrane region" description="Helical" evidence="1">
    <location>
        <begin position="71"/>
        <end position="91"/>
    </location>
</feature>
<evidence type="ECO:0000313" key="3">
    <source>
        <dbReference type="Proteomes" id="UP001418637"/>
    </source>
</evidence>
<comment type="caution">
    <text evidence="2">The sequence shown here is derived from an EMBL/GenBank/DDBJ whole genome shotgun (WGS) entry which is preliminary data.</text>
</comment>
<dbReference type="Proteomes" id="UP001418637">
    <property type="component" value="Unassembled WGS sequence"/>
</dbReference>
<feature type="transmembrane region" description="Helical" evidence="1">
    <location>
        <begin position="111"/>
        <end position="129"/>
    </location>
</feature>
<accession>A0ABV0BJ61</accession>
<reference evidence="2 3" key="1">
    <citation type="submission" date="2024-04" db="EMBL/GenBank/DDBJ databases">
        <title>A novel species isolated from cricket.</title>
        <authorList>
            <person name="Wang H.-C."/>
        </authorList>
    </citation>
    <scope>NUCLEOTIDE SEQUENCE [LARGE SCALE GENOMIC DNA]</scope>
    <source>
        <strain evidence="2 3">WL0021</strain>
    </source>
</reference>
<dbReference type="Pfam" id="PF04654">
    <property type="entry name" value="DUF599"/>
    <property type="match status" value="1"/>
</dbReference>
<sequence>MILGLTHVDVLALIIFFASWFGYNIILERNTARKSLNQTMDGYRQTWMQQLVVRDNRVVDTTIMATLQNGAAFFASTSLLAIGASLTLFRSTDEVLGVMSSFPFGEEMNRLGWEVRVFGLTVIFIYTFFKFSWAYRIFNYAAILVGAVPVIRFGQSTDEDKEAAYEAAERAARMNTVGGRHFNRGQRAFFFALAYLSWFISAYALMLATVAVIFVMWRRQFASEVQAAVHHRIKKQ</sequence>
<gene>
    <name evidence="2" type="ORF">WJT86_07975</name>
</gene>
<evidence type="ECO:0000313" key="2">
    <source>
        <dbReference type="EMBL" id="MEN3930993.1"/>
    </source>
</evidence>
<dbReference type="InterPro" id="IPR006747">
    <property type="entry name" value="DUF599"/>
</dbReference>
<protein>
    <submittedName>
        <fullName evidence="2">DUF599 family protein</fullName>
    </submittedName>
</protein>
<name>A0ABV0BJ61_9HYPH</name>
<keyword evidence="1" id="KW-1133">Transmembrane helix</keyword>
<keyword evidence="3" id="KW-1185">Reference proteome</keyword>
<proteinExistence type="predicted"/>
<evidence type="ECO:0000256" key="1">
    <source>
        <dbReference type="SAM" id="Phobius"/>
    </source>
</evidence>
<dbReference type="RefSeq" id="WP_346337011.1">
    <property type="nucleotide sequence ID" value="NZ_JBBYXI010000002.1"/>
</dbReference>
<keyword evidence="1" id="KW-0472">Membrane</keyword>
<dbReference type="PANTHER" id="PTHR31881">
    <property type="match status" value="1"/>
</dbReference>
<keyword evidence="1" id="KW-0812">Transmembrane</keyword>
<dbReference type="PANTHER" id="PTHR31881:SF6">
    <property type="entry name" value="OS09G0494600 PROTEIN"/>
    <property type="match status" value="1"/>
</dbReference>
<organism evidence="2 3">
    <name type="scientific">Hohaiivirga grylli</name>
    <dbReference type="NCBI Taxonomy" id="3133970"/>
    <lineage>
        <taxon>Bacteria</taxon>
        <taxon>Pseudomonadati</taxon>
        <taxon>Pseudomonadota</taxon>
        <taxon>Alphaproteobacteria</taxon>
        <taxon>Hyphomicrobiales</taxon>
        <taxon>Methylobacteriaceae</taxon>
        <taxon>Hohaiivirga</taxon>
    </lineage>
</organism>
<feature type="transmembrane region" description="Helical" evidence="1">
    <location>
        <begin position="6"/>
        <end position="26"/>
    </location>
</feature>